<proteinExistence type="inferred from homology"/>
<organism evidence="5 6">
    <name type="scientific">Elaeis guineensis var. tenera</name>
    <name type="common">Oil palm</name>
    <dbReference type="NCBI Taxonomy" id="51953"/>
    <lineage>
        <taxon>Eukaryota</taxon>
        <taxon>Viridiplantae</taxon>
        <taxon>Streptophyta</taxon>
        <taxon>Embryophyta</taxon>
        <taxon>Tracheophyta</taxon>
        <taxon>Spermatophyta</taxon>
        <taxon>Magnoliopsida</taxon>
        <taxon>Liliopsida</taxon>
        <taxon>Arecaceae</taxon>
        <taxon>Arecoideae</taxon>
        <taxon>Cocoseae</taxon>
        <taxon>Elaeidinae</taxon>
        <taxon>Elaeis</taxon>
    </lineage>
</organism>
<reference evidence="6" key="1">
    <citation type="submission" date="2025-08" db="UniProtKB">
        <authorList>
            <consortium name="RefSeq"/>
        </authorList>
    </citation>
    <scope>IDENTIFICATION</scope>
</reference>
<dbReference type="GO" id="GO:0016125">
    <property type="term" value="P:sterol metabolic process"/>
    <property type="evidence" value="ECO:0007669"/>
    <property type="project" value="TreeGrafter"/>
</dbReference>
<dbReference type="Pfam" id="PF00067">
    <property type="entry name" value="p450"/>
    <property type="match status" value="1"/>
</dbReference>
<dbReference type="Gene3D" id="1.10.630.10">
    <property type="entry name" value="Cytochrome P450"/>
    <property type="match status" value="1"/>
</dbReference>
<keyword evidence="3 4" id="KW-0349">Heme</keyword>
<dbReference type="RefSeq" id="XP_029118992.1">
    <property type="nucleotide sequence ID" value="XM_029263159.1"/>
</dbReference>
<dbReference type="GO" id="GO:0005506">
    <property type="term" value="F:iron ion binding"/>
    <property type="evidence" value="ECO:0007669"/>
    <property type="project" value="InterPro"/>
</dbReference>
<dbReference type="OrthoDB" id="689120at2759"/>
<dbReference type="InterPro" id="IPR017972">
    <property type="entry name" value="Cyt_P450_CS"/>
</dbReference>
<keyword evidence="2 3" id="KW-0408">Iron</keyword>
<dbReference type="GO" id="GO:0016705">
    <property type="term" value="F:oxidoreductase activity, acting on paired donors, with incorporation or reduction of molecular oxygen"/>
    <property type="evidence" value="ECO:0007669"/>
    <property type="project" value="InterPro"/>
</dbReference>
<dbReference type="InterPro" id="IPR001128">
    <property type="entry name" value="Cyt_P450"/>
</dbReference>
<keyword evidence="4" id="KW-0503">Monooxygenase</keyword>
<keyword evidence="4" id="KW-0560">Oxidoreductase</keyword>
<feature type="binding site" description="axial binding residue" evidence="3">
    <location>
        <position position="58"/>
    </location>
    <ligand>
        <name>heme</name>
        <dbReference type="ChEBI" id="CHEBI:30413"/>
    </ligand>
    <ligandPart>
        <name>Fe</name>
        <dbReference type="ChEBI" id="CHEBI:18248"/>
    </ligandPart>
</feature>
<evidence type="ECO:0000256" key="4">
    <source>
        <dbReference type="RuleBase" id="RU000461"/>
    </source>
</evidence>
<dbReference type="PRINTS" id="PR00463">
    <property type="entry name" value="EP450I"/>
</dbReference>
<evidence type="ECO:0000256" key="3">
    <source>
        <dbReference type="PIRSR" id="PIRSR602401-1"/>
    </source>
</evidence>
<evidence type="ECO:0000256" key="2">
    <source>
        <dbReference type="ARBA" id="ARBA00023004"/>
    </source>
</evidence>
<keyword evidence="5" id="KW-1185">Reference proteome</keyword>
<comment type="cofactor">
    <cofactor evidence="3">
        <name>heme</name>
        <dbReference type="ChEBI" id="CHEBI:30413"/>
    </cofactor>
</comment>
<dbReference type="GO" id="GO:0004497">
    <property type="term" value="F:monooxygenase activity"/>
    <property type="evidence" value="ECO:0007669"/>
    <property type="project" value="UniProtKB-KW"/>
</dbReference>
<dbReference type="InterPro" id="IPR036396">
    <property type="entry name" value="Cyt_P450_sf"/>
</dbReference>
<gene>
    <name evidence="6" type="primary">LOC105040409</name>
</gene>
<dbReference type="AlphaFoldDB" id="A0A8N4I7M3"/>
<dbReference type="PROSITE" id="PS00086">
    <property type="entry name" value="CYTOCHROME_P450"/>
    <property type="match status" value="1"/>
</dbReference>
<evidence type="ECO:0000256" key="1">
    <source>
        <dbReference type="ARBA" id="ARBA00022723"/>
    </source>
</evidence>
<sequence>MSQGTQAIMGYRLSMKHYDLTVVRFFQRKQVQIYNTKDASGKAKPKHFMPFGGGIRQCPGAELAKLEIIVFTHHLILNYNWKLVSSECLLTVPHVDFFKGLPLKVQELSLE</sequence>
<dbReference type="GO" id="GO:0020037">
    <property type="term" value="F:heme binding"/>
    <property type="evidence" value="ECO:0007669"/>
    <property type="project" value="InterPro"/>
</dbReference>
<dbReference type="PANTHER" id="PTHR24286">
    <property type="entry name" value="CYTOCHROME P450 26"/>
    <property type="match status" value="1"/>
</dbReference>
<dbReference type="SUPFAM" id="SSF48264">
    <property type="entry name" value="Cytochrome P450"/>
    <property type="match status" value="1"/>
</dbReference>
<keyword evidence="1 3" id="KW-0479">Metal-binding</keyword>
<name>A0A8N4I7M3_ELAGV</name>
<dbReference type="Proteomes" id="UP000504607">
    <property type="component" value="Chromosome 3"/>
</dbReference>
<comment type="similarity">
    <text evidence="4">Belongs to the cytochrome P450 family.</text>
</comment>
<dbReference type="InterPro" id="IPR002401">
    <property type="entry name" value="Cyt_P450_E_grp-I"/>
</dbReference>
<evidence type="ECO:0000313" key="5">
    <source>
        <dbReference type="Proteomes" id="UP000504607"/>
    </source>
</evidence>
<accession>A0A8N4I7M3</accession>
<dbReference type="PANTHER" id="PTHR24286:SF376">
    <property type="entry name" value="ABSCISIC ACID 8'-HYDROXYLASE 4"/>
    <property type="match status" value="1"/>
</dbReference>
<protein>
    <submittedName>
        <fullName evidence="6">Cytochrome P450 90B2</fullName>
    </submittedName>
</protein>
<evidence type="ECO:0000313" key="6">
    <source>
        <dbReference type="RefSeq" id="XP_029118992.1"/>
    </source>
</evidence>